<dbReference type="Gene3D" id="3.20.20.150">
    <property type="entry name" value="Divalent-metal-dependent TIM barrel enzymes"/>
    <property type="match status" value="1"/>
</dbReference>
<keyword evidence="1 4" id="KW-0464">Manganese</keyword>
<evidence type="ECO:0000256" key="3">
    <source>
        <dbReference type="ARBA" id="ARBA00023285"/>
    </source>
</evidence>
<keyword evidence="2 4" id="KW-0456">Lyase</keyword>
<dbReference type="PANTHER" id="PTHR12110">
    <property type="entry name" value="HYDROXYPYRUVATE ISOMERASE"/>
    <property type="match status" value="1"/>
</dbReference>
<evidence type="ECO:0000256" key="4">
    <source>
        <dbReference type="HAMAP-Rule" id="MF_01672"/>
    </source>
</evidence>
<comment type="pathway">
    <text evidence="4">Polyol metabolism; myo-inositol degradation into acetyl-CoA; acetyl-CoA from myo-inositol: step 2/7.</text>
</comment>
<dbReference type="AlphaFoldDB" id="A0A9X6JUF2"/>
<dbReference type="NCBIfam" id="TIGR04379">
    <property type="entry name" value="myo_inos_iolE"/>
    <property type="match status" value="1"/>
</dbReference>
<dbReference type="PANTHER" id="PTHR12110:SF41">
    <property type="entry name" value="INOSOSE DEHYDRATASE"/>
    <property type="match status" value="1"/>
</dbReference>
<accession>A0A9X6JUF2</accession>
<evidence type="ECO:0000313" key="7">
    <source>
        <dbReference type="Proteomes" id="UP000195087"/>
    </source>
</evidence>
<dbReference type="InterPro" id="IPR050312">
    <property type="entry name" value="IolE/XylAMocC-like"/>
</dbReference>
<dbReference type="InterPro" id="IPR036237">
    <property type="entry name" value="Xyl_isomerase-like_sf"/>
</dbReference>
<feature type="domain" description="Xylose isomerase-like TIM barrel" evidence="5">
    <location>
        <begin position="38"/>
        <end position="293"/>
    </location>
</feature>
<comment type="caution">
    <text evidence="6">The sequence shown here is derived from an EMBL/GenBank/DDBJ whole genome shotgun (WGS) entry which is preliminary data.</text>
</comment>
<keyword evidence="3 4" id="KW-0170">Cobalt</keyword>
<dbReference type="GO" id="GO:0030145">
    <property type="term" value="F:manganese ion binding"/>
    <property type="evidence" value="ECO:0007669"/>
    <property type="project" value="UniProtKB-UniRule"/>
</dbReference>
<evidence type="ECO:0000313" key="6">
    <source>
        <dbReference type="EMBL" id="OTZ79030.1"/>
    </source>
</evidence>
<dbReference type="GO" id="GO:0050114">
    <property type="term" value="F:myo-inosose-2 dehydratase activity"/>
    <property type="evidence" value="ECO:0007669"/>
    <property type="project" value="UniProtKB-UniRule"/>
</dbReference>
<comment type="cofactor">
    <cofactor evidence="4">
        <name>Co(2+)</name>
        <dbReference type="ChEBI" id="CHEBI:48828"/>
    </cofactor>
    <cofactor evidence="4">
        <name>Mn(2+)</name>
        <dbReference type="ChEBI" id="CHEBI:29035"/>
    </cofactor>
</comment>
<dbReference type="RefSeq" id="WP_086391302.1">
    <property type="nucleotide sequence ID" value="NZ_NFEH01000024.1"/>
</dbReference>
<comment type="catalytic activity">
    <reaction evidence="4">
        <text>scyllo-inosose = 3D-3,5/4-trihydroxycyclohexane-1,2-dione + H2O</text>
        <dbReference type="Rhea" id="RHEA:14065"/>
        <dbReference type="ChEBI" id="CHEBI:15377"/>
        <dbReference type="ChEBI" id="CHEBI:17811"/>
        <dbReference type="ChEBI" id="CHEBI:28446"/>
        <dbReference type="EC" id="4.2.1.44"/>
    </reaction>
</comment>
<dbReference type="SUPFAM" id="SSF51658">
    <property type="entry name" value="Xylose isomerase-like"/>
    <property type="match status" value="1"/>
</dbReference>
<organism evidence="6 7">
    <name type="scientific">Bacillus thuringiensis serovar kumamotoensis</name>
    <dbReference type="NCBI Taxonomy" id="132267"/>
    <lineage>
        <taxon>Bacteria</taxon>
        <taxon>Bacillati</taxon>
        <taxon>Bacillota</taxon>
        <taxon>Bacilli</taxon>
        <taxon>Bacillales</taxon>
        <taxon>Bacillaceae</taxon>
        <taxon>Bacillus</taxon>
        <taxon>Bacillus cereus group</taxon>
    </lineage>
</organism>
<gene>
    <name evidence="4" type="primary">iolE</name>
    <name evidence="6" type="ORF">BK769_01575</name>
</gene>
<dbReference type="Proteomes" id="UP000195087">
    <property type="component" value="Unassembled WGS sequence"/>
</dbReference>
<sequence>MFKENTIKLGIAPIAWTNDDMPELGAENTFEQCISEMALAGFNGSEVGNKYPRNTVVLKKSLELRNLEIASAWFSTFLTTKPIEETVEEFIKHRDFLHDMGAKVIVVSEQGHSIQGLMDVPLFKNKPVFTEEEWEKLADGLHHLGKLAQEKGLHIVYHHHMGTGVQTTAEIEKLMDMTNPELVSLLFDTGHLVFSGEEPLYILKKYLSRIKHVHLKDIRQEVVDAVKENELSFLQAVKKGAFTVPGDGVIGFDEVFTIVANSEYKGWFVVEAEQDPALANPFEYALKARKFIQEKAGL</sequence>
<proteinExistence type="inferred from homology"/>
<dbReference type="InterPro" id="IPR030823">
    <property type="entry name" value="IolE/MocC"/>
</dbReference>
<dbReference type="EC" id="4.2.1.44" evidence="4"/>
<name>A0A9X6JUF2_BACUK</name>
<comment type="similarity">
    <text evidence="4">Belongs to the IolE/MocC family.</text>
</comment>
<evidence type="ECO:0000256" key="2">
    <source>
        <dbReference type="ARBA" id="ARBA00023239"/>
    </source>
</evidence>
<dbReference type="InterPro" id="IPR023952">
    <property type="entry name" value="IolE"/>
</dbReference>
<comment type="cofactor">
    <cofactor evidence="4">
        <name>glutathione</name>
        <dbReference type="ChEBI" id="CHEBI:57925"/>
    </cofactor>
</comment>
<comment type="function">
    <text evidence="4">Catalyzes the dehydration of inosose (2-keto-myo-inositol, 2KMI or 2,4,6/3,5-pentahydroxycyclohexanone) to 3D-(3,5/4)-trihydroxycyclohexane-1,2-dione (D-2,3-diketo-4-deoxy-epi-inositol).</text>
</comment>
<dbReference type="HAMAP" id="MF_01672">
    <property type="entry name" value="IolE"/>
    <property type="match status" value="1"/>
</dbReference>
<evidence type="ECO:0000259" key="5">
    <source>
        <dbReference type="Pfam" id="PF01261"/>
    </source>
</evidence>
<dbReference type="EMBL" id="NFEH01000024">
    <property type="protein sequence ID" value="OTZ79030.1"/>
    <property type="molecule type" value="Genomic_DNA"/>
</dbReference>
<dbReference type="InterPro" id="IPR013022">
    <property type="entry name" value="Xyl_isomerase-like_TIM-brl"/>
</dbReference>
<dbReference type="Pfam" id="PF01261">
    <property type="entry name" value="AP_endonuc_2"/>
    <property type="match status" value="1"/>
</dbReference>
<reference evidence="6 7" key="1">
    <citation type="submission" date="2016-10" db="EMBL/GenBank/DDBJ databases">
        <title>Comparative genomics of Bacillus thuringiensis reveals a path to pathogens against multiple invertebrate hosts.</title>
        <authorList>
            <person name="Zheng J."/>
            <person name="Gao Q."/>
            <person name="Liu H."/>
            <person name="Peng D."/>
            <person name="Ruan L."/>
            <person name="Sun M."/>
        </authorList>
    </citation>
    <scope>NUCLEOTIDE SEQUENCE [LARGE SCALE GENOMIC DNA]</scope>
    <source>
        <strain evidence="6">BGSC 4W1</strain>
    </source>
</reference>
<dbReference type="GO" id="GO:0019310">
    <property type="term" value="P:inositol catabolic process"/>
    <property type="evidence" value="ECO:0007669"/>
    <property type="project" value="UniProtKB-UniRule"/>
</dbReference>
<evidence type="ECO:0000256" key="1">
    <source>
        <dbReference type="ARBA" id="ARBA00023211"/>
    </source>
</evidence>
<protein>
    <recommendedName>
        <fullName evidence="4">Inosose dehydratase</fullName>
        <ecNumber evidence="4">4.2.1.44</ecNumber>
    </recommendedName>
    <alternativeName>
        <fullName evidence="4">2-keto-myo-inositol dehydratase</fullName>
        <shortName evidence="4">2KMI dehydratase</shortName>
    </alternativeName>
</protein>